<dbReference type="GO" id="GO:0008168">
    <property type="term" value="F:methyltransferase activity"/>
    <property type="evidence" value="ECO:0007669"/>
    <property type="project" value="UniProtKB-KW"/>
</dbReference>
<gene>
    <name evidence="1" type="ORF">D3P09_25985</name>
</gene>
<accession>A0A3A6PBA2</accession>
<dbReference type="EMBL" id="QXQB01000008">
    <property type="protein sequence ID" value="RJX36956.1"/>
    <property type="molecule type" value="Genomic_DNA"/>
</dbReference>
<keyword evidence="2" id="KW-1185">Reference proteome</keyword>
<evidence type="ECO:0000313" key="1">
    <source>
        <dbReference type="EMBL" id="RJX36956.1"/>
    </source>
</evidence>
<dbReference type="GO" id="GO:0032259">
    <property type="term" value="P:methylation"/>
    <property type="evidence" value="ECO:0007669"/>
    <property type="project" value="UniProtKB-KW"/>
</dbReference>
<proteinExistence type="predicted"/>
<dbReference type="Pfam" id="PF13489">
    <property type="entry name" value="Methyltransf_23"/>
    <property type="match status" value="1"/>
</dbReference>
<dbReference type="PANTHER" id="PTHR43861">
    <property type="entry name" value="TRANS-ACONITATE 2-METHYLTRANSFERASE-RELATED"/>
    <property type="match status" value="1"/>
</dbReference>
<protein>
    <submittedName>
        <fullName evidence="1">Class I SAM-dependent methyltransferase</fullName>
    </submittedName>
</protein>
<dbReference type="OrthoDB" id="9804312at2"/>
<keyword evidence="1" id="KW-0808">Transferase</keyword>
<sequence>MDLYLAKKQESITGSERKYLMDNTYWDNYYSTMNEWIEPSQFAKDILPIADKGKVLIELGCGNGRDALFFAKNGLKVVAVDQSKIAISKLQSTYANENIEFIADDFVHSNVLGSDSFNYAYSRFTMHSITEEEQDILLQKVYDSLKINGKLFIEVRSVKDDIYGLGEEVGRNAYYYNEHYRRFIVLEELTQKLQSIGFQINKAVEANNFAIYKDENPIVIRVIAQKS</sequence>
<organism evidence="1 2">
    <name type="scientific">Paenibacillus pinisoli</name>
    <dbReference type="NCBI Taxonomy" id="1276110"/>
    <lineage>
        <taxon>Bacteria</taxon>
        <taxon>Bacillati</taxon>
        <taxon>Bacillota</taxon>
        <taxon>Bacilli</taxon>
        <taxon>Bacillales</taxon>
        <taxon>Paenibacillaceae</taxon>
        <taxon>Paenibacillus</taxon>
    </lineage>
</organism>
<dbReference type="InterPro" id="IPR029063">
    <property type="entry name" value="SAM-dependent_MTases_sf"/>
</dbReference>
<keyword evidence="1" id="KW-0489">Methyltransferase</keyword>
<comment type="caution">
    <text evidence="1">The sequence shown here is derived from an EMBL/GenBank/DDBJ whole genome shotgun (WGS) entry which is preliminary data.</text>
</comment>
<dbReference type="Gene3D" id="3.40.50.150">
    <property type="entry name" value="Vaccinia Virus protein VP39"/>
    <property type="match status" value="1"/>
</dbReference>
<dbReference type="SUPFAM" id="SSF53335">
    <property type="entry name" value="S-adenosyl-L-methionine-dependent methyltransferases"/>
    <property type="match status" value="1"/>
</dbReference>
<name>A0A3A6PBA2_9BACL</name>
<dbReference type="CDD" id="cd02440">
    <property type="entry name" value="AdoMet_MTases"/>
    <property type="match status" value="1"/>
</dbReference>
<dbReference type="Proteomes" id="UP000267798">
    <property type="component" value="Unassembled WGS sequence"/>
</dbReference>
<dbReference type="AlphaFoldDB" id="A0A3A6PBA2"/>
<evidence type="ECO:0000313" key="2">
    <source>
        <dbReference type="Proteomes" id="UP000267798"/>
    </source>
</evidence>
<reference evidence="1 2" key="1">
    <citation type="submission" date="2018-09" db="EMBL/GenBank/DDBJ databases">
        <title>Paenibacillus aracenensis nov. sp. isolated from a cave in southern Spain.</title>
        <authorList>
            <person name="Jurado V."/>
            <person name="Gutierrez-Patricio S."/>
            <person name="Gonzalez-Pimentel J.L."/>
            <person name="Miller A.Z."/>
            <person name="Laiz L."/>
            <person name="Saiz-Jimenez C."/>
        </authorList>
    </citation>
    <scope>NUCLEOTIDE SEQUENCE [LARGE SCALE GENOMIC DNA]</scope>
    <source>
        <strain evidence="1 2">JCM 19203</strain>
    </source>
</reference>